<name>A0A4S8L9Y3_DENBC</name>
<dbReference type="Proteomes" id="UP000297245">
    <property type="component" value="Unassembled WGS sequence"/>
</dbReference>
<evidence type="ECO:0000256" key="1">
    <source>
        <dbReference type="SAM" id="MobiDB-lite"/>
    </source>
</evidence>
<evidence type="ECO:0000313" key="3">
    <source>
        <dbReference type="Proteomes" id="UP000297245"/>
    </source>
</evidence>
<feature type="region of interest" description="Disordered" evidence="1">
    <location>
        <begin position="16"/>
        <end position="76"/>
    </location>
</feature>
<feature type="compositionally biased region" description="Pro residues" evidence="1">
    <location>
        <begin position="231"/>
        <end position="240"/>
    </location>
</feature>
<keyword evidence="3" id="KW-1185">Reference proteome</keyword>
<evidence type="ECO:0000313" key="2">
    <source>
        <dbReference type="EMBL" id="THU85410.1"/>
    </source>
</evidence>
<protein>
    <submittedName>
        <fullName evidence="2">Uncharacterized protein</fullName>
    </submittedName>
</protein>
<feature type="region of interest" description="Disordered" evidence="1">
    <location>
        <begin position="207"/>
        <end position="240"/>
    </location>
</feature>
<feature type="compositionally biased region" description="Low complexity" evidence="1">
    <location>
        <begin position="54"/>
        <end position="70"/>
    </location>
</feature>
<feature type="region of interest" description="Disordered" evidence="1">
    <location>
        <begin position="104"/>
        <end position="127"/>
    </location>
</feature>
<accession>A0A4S8L9Y3</accession>
<reference evidence="2 3" key="1">
    <citation type="journal article" date="2019" name="Nat. Ecol. Evol.">
        <title>Megaphylogeny resolves global patterns of mushroom evolution.</title>
        <authorList>
            <person name="Varga T."/>
            <person name="Krizsan K."/>
            <person name="Foldi C."/>
            <person name="Dima B."/>
            <person name="Sanchez-Garcia M."/>
            <person name="Sanchez-Ramirez S."/>
            <person name="Szollosi G.J."/>
            <person name="Szarkandi J.G."/>
            <person name="Papp V."/>
            <person name="Albert L."/>
            <person name="Andreopoulos W."/>
            <person name="Angelini C."/>
            <person name="Antonin V."/>
            <person name="Barry K.W."/>
            <person name="Bougher N.L."/>
            <person name="Buchanan P."/>
            <person name="Buyck B."/>
            <person name="Bense V."/>
            <person name="Catcheside P."/>
            <person name="Chovatia M."/>
            <person name="Cooper J."/>
            <person name="Damon W."/>
            <person name="Desjardin D."/>
            <person name="Finy P."/>
            <person name="Geml J."/>
            <person name="Haridas S."/>
            <person name="Hughes K."/>
            <person name="Justo A."/>
            <person name="Karasinski D."/>
            <person name="Kautmanova I."/>
            <person name="Kiss B."/>
            <person name="Kocsube S."/>
            <person name="Kotiranta H."/>
            <person name="LaButti K.M."/>
            <person name="Lechner B.E."/>
            <person name="Liimatainen K."/>
            <person name="Lipzen A."/>
            <person name="Lukacs Z."/>
            <person name="Mihaltcheva S."/>
            <person name="Morgado L.N."/>
            <person name="Niskanen T."/>
            <person name="Noordeloos M.E."/>
            <person name="Ohm R.A."/>
            <person name="Ortiz-Santana B."/>
            <person name="Ovrebo C."/>
            <person name="Racz N."/>
            <person name="Riley R."/>
            <person name="Savchenko A."/>
            <person name="Shiryaev A."/>
            <person name="Soop K."/>
            <person name="Spirin V."/>
            <person name="Szebenyi C."/>
            <person name="Tomsovsky M."/>
            <person name="Tulloss R.E."/>
            <person name="Uehling J."/>
            <person name="Grigoriev I.V."/>
            <person name="Vagvolgyi C."/>
            <person name="Papp T."/>
            <person name="Martin F.M."/>
            <person name="Miettinen O."/>
            <person name="Hibbett D.S."/>
            <person name="Nagy L.G."/>
        </authorList>
    </citation>
    <scope>NUCLEOTIDE SEQUENCE [LARGE SCALE GENOMIC DNA]</scope>
    <source>
        <strain evidence="2 3">CBS 962.96</strain>
    </source>
</reference>
<dbReference type="AlphaFoldDB" id="A0A4S8L9Y3"/>
<gene>
    <name evidence="2" type="ORF">K435DRAFT_869270</name>
</gene>
<dbReference type="EMBL" id="ML179547">
    <property type="protein sequence ID" value="THU85410.1"/>
    <property type="molecule type" value="Genomic_DNA"/>
</dbReference>
<feature type="region of interest" description="Disordered" evidence="1">
    <location>
        <begin position="139"/>
        <end position="173"/>
    </location>
</feature>
<proteinExistence type="predicted"/>
<sequence length="240" mass="27068">MSQYWLNWDVQDTVHGTSQTKHARHHSPEPSPDPAASDPELNLDSPLSHHSRNSDQSVCSQSESSDTSSEFLCEDEDVPTFQNENSLISWLTDGQNCLQARLHRQQETDQKDTRKWKTKPIGSQPAVQTQYTHNAIIQKNKATHESSDSGEQIELSEAQVNEGESSTPQQTVTIEEVDDEDFFHEYRTLDASVSWLLEEDGVDDIPESVFYNIQTSNEEPIHQEPPSAVSEPPPTHESSK</sequence>
<organism evidence="2 3">
    <name type="scientific">Dendrothele bispora (strain CBS 962.96)</name>
    <dbReference type="NCBI Taxonomy" id="1314807"/>
    <lineage>
        <taxon>Eukaryota</taxon>
        <taxon>Fungi</taxon>
        <taxon>Dikarya</taxon>
        <taxon>Basidiomycota</taxon>
        <taxon>Agaricomycotina</taxon>
        <taxon>Agaricomycetes</taxon>
        <taxon>Agaricomycetidae</taxon>
        <taxon>Agaricales</taxon>
        <taxon>Agaricales incertae sedis</taxon>
        <taxon>Dendrothele</taxon>
    </lineage>
</organism>
<feature type="compositionally biased region" description="Basic and acidic residues" evidence="1">
    <location>
        <begin position="104"/>
        <end position="115"/>
    </location>
</feature>
<feature type="compositionally biased region" description="Polar residues" evidence="1">
    <location>
        <begin position="158"/>
        <end position="173"/>
    </location>
</feature>